<dbReference type="EMBL" id="BAAAQD010000011">
    <property type="protein sequence ID" value="GAA1529837.1"/>
    <property type="molecule type" value="Genomic_DNA"/>
</dbReference>
<name>A0ABN2B107_9ACTN</name>
<sequence length="58" mass="5972">MQDPTTSPVDPDVDLHVPAELRPHALPVLAAISAGGTLGSAARFGLSAAWPHRSDGFP</sequence>
<keyword evidence="2" id="KW-1185">Reference proteome</keyword>
<accession>A0ABN2B107</accession>
<comment type="caution">
    <text evidence="1">The sequence shown here is derived from an EMBL/GenBank/DDBJ whole genome shotgun (WGS) entry which is preliminary data.</text>
</comment>
<reference evidence="1 2" key="1">
    <citation type="journal article" date="2019" name="Int. J. Syst. Evol. Microbiol.">
        <title>The Global Catalogue of Microorganisms (GCM) 10K type strain sequencing project: providing services to taxonomists for standard genome sequencing and annotation.</title>
        <authorList>
            <consortium name="The Broad Institute Genomics Platform"/>
            <consortium name="The Broad Institute Genome Sequencing Center for Infectious Disease"/>
            <person name="Wu L."/>
            <person name="Ma J."/>
        </authorList>
    </citation>
    <scope>NUCLEOTIDE SEQUENCE [LARGE SCALE GENOMIC DNA]</scope>
    <source>
        <strain evidence="1 2">JCM 15933</strain>
    </source>
</reference>
<proteinExistence type="predicted"/>
<gene>
    <name evidence="1" type="ORF">GCM10009827_053930</name>
</gene>
<protein>
    <submittedName>
        <fullName evidence="1">Uncharacterized protein</fullName>
    </submittedName>
</protein>
<dbReference type="Proteomes" id="UP001501470">
    <property type="component" value="Unassembled WGS sequence"/>
</dbReference>
<evidence type="ECO:0000313" key="1">
    <source>
        <dbReference type="EMBL" id="GAA1529837.1"/>
    </source>
</evidence>
<evidence type="ECO:0000313" key="2">
    <source>
        <dbReference type="Proteomes" id="UP001501470"/>
    </source>
</evidence>
<organism evidence="1 2">
    <name type="scientific">Dactylosporangium maewongense</name>
    <dbReference type="NCBI Taxonomy" id="634393"/>
    <lineage>
        <taxon>Bacteria</taxon>
        <taxon>Bacillati</taxon>
        <taxon>Actinomycetota</taxon>
        <taxon>Actinomycetes</taxon>
        <taxon>Micromonosporales</taxon>
        <taxon>Micromonosporaceae</taxon>
        <taxon>Dactylosporangium</taxon>
    </lineage>
</organism>